<gene>
    <name evidence="2" type="ORF">UFOPK4061_01230</name>
</gene>
<evidence type="ECO:0000256" key="1">
    <source>
        <dbReference type="SAM" id="MobiDB-lite"/>
    </source>
</evidence>
<name>A0A6J7QUN5_9ZZZZ</name>
<accession>A0A6J7QUN5</accession>
<feature type="region of interest" description="Disordered" evidence="1">
    <location>
        <begin position="31"/>
        <end position="58"/>
    </location>
</feature>
<dbReference type="EMBL" id="CAFBPD010000223">
    <property type="protein sequence ID" value="CAB5018122.1"/>
    <property type="molecule type" value="Genomic_DNA"/>
</dbReference>
<evidence type="ECO:0000313" key="2">
    <source>
        <dbReference type="EMBL" id="CAB5018122.1"/>
    </source>
</evidence>
<sequence length="201" mass="22413">MIRTTKIVAVAASVAILVGGLTAPAAYAADPDPTATPSASADDTGKTADAAEDVVTPESRAKAAEQARLVREWGYARGFGAARDTKGAMLSLYRGKWFVKKADHRRRCILKRESRADYKAVSVGGEYRGAYQMSAPLMRGAAWMMMKEVRAEMGPKGVAIVKQLFKTSYHLWNRYWQDRSFWTIWAKGEGRRHWRSDVYNC</sequence>
<organism evidence="2">
    <name type="scientific">freshwater metagenome</name>
    <dbReference type="NCBI Taxonomy" id="449393"/>
    <lineage>
        <taxon>unclassified sequences</taxon>
        <taxon>metagenomes</taxon>
        <taxon>ecological metagenomes</taxon>
    </lineage>
</organism>
<reference evidence="2" key="1">
    <citation type="submission" date="2020-05" db="EMBL/GenBank/DDBJ databases">
        <authorList>
            <person name="Chiriac C."/>
            <person name="Salcher M."/>
            <person name="Ghai R."/>
            <person name="Kavagutti S V."/>
        </authorList>
    </citation>
    <scope>NUCLEOTIDE SEQUENCE</scope>
</reference>
<feature type="compositionally biased region" description="Low complexity" evidence="1">
    <location>
        <begin position="31"/>
        <end position="42"/>
    </location>
</feature>
<proteinExistence type="predicted"/>
<dbReference type="AlphaFoldDB" id="A0A6J7QUN5"/>
<protein>
    <submittedName>
        <fullName evidence="2">Unannotated protein</fullName>
    </submittedName>
</protein>